<organism evidence="1 2">
    <name type="scientific">Candidatus Magnetaquiglobus chichijimensis</name>
    <dbReference type="NCBI Taxonomy" id="3141448"/>
    <lineage>
        <taxon>Bacteria</taxon>
        <taxon>Pseudomonadati</taxon>
        <taxon>Pseudomonadota</taxon>
        <taxon>Magnetococcia</taxon>
        <taxon>Magnetococcales</taxon>
        <taxon>Candidatus Magnetaquicoccaceae</taxon>
        <taxon>Candidatus Magnetaquiglobus</taxon>
    </lineage>
</organism>
<sequence length="72" mass="8365">MHWNDHFPPHFHARYGDLEGMIGLDGAVLEGNLPRRALALIEEWRSLHAGALQENWERVRSREPLIDIDPLE</sequence>
<evidence type="ECO:0000313" key="1">
    <source>
        <dbReference type="EMBL" id="GAB0058092.1"/>
    </source>
</evidence>
<gene>
    <name evidence="1" type="ORF">SIID45300_02434</name>
</gene>
<reference evidence="1 2" key="1">
    <citation type="submission" date="2024-09" db="EMBL/GenBank/DDBJ databases">
        <title>Draft genome sequence of Candidatus Magnetaquicoccaceae bacterium FCR-1.</title>
        <authorList>
            <person name="Shimoshige H."/>
            <person name="Shimamura S."/>
            <person name="Taoka A."/>
            <person name="Kobayashi H."/>
            <person name="Maekawa T."/>
        </authorList>
    </citation>
    <scope>NUCLEOTIDE SEQUENCE [LARGE SCALE GENOMIC DNA]</scope>
    <source>
        <strain evidence="1 2">FCR-1</strain>
    </source>
</reference>
<dbReference type="EMBL" id="BAAFGK010000004">
    <property type="protein sequence ID" value="GAB0058092.1"/>
    <property type="molecule type" value="Genomic_DNA"/>
</dbReference>
<proteinExistence type="predicted"/>
<keyword evidence="2" id="KW-1185">Reference proteome</keyword>
<evidence type="ECO:0000313" key="2">
    <source>
        <dbReference type="Proteomes" id="UP001628193"/>
    </source>
</evidence>
<name>A0ABQ0CB20_9PROT</name>
<accession>A0ABQ0CB20</accession>
<protein>
    <recommendedName>
        <fullName evidence="3">Transcriptional regulator</fullName>
    </recommendedName>
</protein>
<dbReference type="Proteomes" id="UP001628193">
    <property type="component" value="Unassembled WGS sequence"/>
</dbReference>
<evidence type="ECO:0008006" key="3">
    <source>
        <dbReference type="Google" id="ProtNLM"/>
    </source>
</evidence>
<dbReference type="InterPro" id="IPR025427">
    <property type="entry name" value="DUF4160"/>
</dbReference>
<dbReference type="Pfam" id="PF13711">
    <property type="entry name" value="DUF4160"/>
    <property type="match status" value="1"/>
</dbReference>
<comment type="caution">
    <text evidence="1">The sequence shown here is derived from an EMBL/GenBank/DDBJ whole genome shotgun (WGS) entry which is preliminary data.</text>
</comment>